<evidence type="ECO:0000313" key="4">
    <source>
        <dbReference type="Proteomes" id="UP000800036"/>
    </source>
</evidence>
<evidence type="ECO:0000256" key="1">
    <source>
        <dbReference type="SAM" id="MobiDB-lite"/>
    </source>
</evidence>
<organism evidence="3 4">
    <name type="scientific">Bimuria novae-zelandiae CBS 107.79</name>
    <dbReference type="NCBI Taxonomy" id="1447943"/>
    <lineage>
        <taxon>Eukaryota</taxon>
        <taxon>Fungi</taxon>
        <taxon>Dikarya</taxon>
        <taxon>Ascomycota</taxon>
        <taxon>Pezizomycotina</taxon>
        <taxon>Dothideomycetes</taxon>
        <taxon>Pleosporomycetidae</taxon>
        <taxon>Pleosporales</taxon>
        <taxon>Massarineae</taxon>
        <taxon>Didymosphaeriaceae</taxon>
        <taxon>Bimuria</taxon>
    </lineage>
</organism>
<feature type="compositionally biased region" description="Polar residues" evidence="1">
    <location>
        <begin position="217"/>
        <end position="226"/>
    </location>
</feature>
<proteinExistence type="predicted"/>
<dbReference type="Proteomes" id="UP000800036">
    <property type="component" value="Unassembled WGS sequence"/>
</dbReference>
<feature type="region of interest" description="Disordered" evidence="1">
    <location>
        <begin position="217"/>
        <end position="242"/>
    </location>
</feature>
<reference evidence="3" key="1">
    <citation type="journal article" date="2020" name="Stud. Mycol.">
        <title>101 Dothideomycetes genomes: a test case for predicting lifestyles and emergence of pathogens.</title>
        <authorList>
            <person name="Haridas S."/>
            <person name="Albert R."/>
            <person name="Binder M."/>
            <person name="Bloem J."/>
            <person name="Labutti K."/>
            <person name="Salamov A."/>
            <person name="Andreopoulos B."/>
            <person name="Baker S."/>
            <person name="Barry K."/>
            <person name="Bills G."/>
            <person name="Bluhm B."/>
            <person name="Cannon C."/>
            <person name="Castanera R."/>
            <person name="Culley D."/>
            <person name="Daum C."/>
            <person name="Ezra D."/>
            <person name="Gonzalez J."/>
            <person name="Henrissat B."/>
            <person name="Kuo A."/>
            <person name="Liang C."/>
            <person name="Lipzen A."/>
            <person name="Lutzoni F."/>
            <person name="Magnuson J."/>
            <person name="Mondo S."/>
            <person name="Nolan M."/>
            <person name="Ohm R."/>
            <person name="Pangilinan J."/>
            <person name="Park H.-J."/>
            <person name="Ramirez L."/>
            <person name="Alfaro M."/>
            <person name="Sun H."/>
            <person name="Tritt A."/>
            <person name="Yoshinaga Y."/>
            <person name="Zwiers L.-H."/>
            <person name="Turgeon B."/>
            <person name="Goodwin S."/>
            <person name="Spatafora J."/>
            <person name="Crous P."/>
            <person name="Grigoriev I."/>
        </authorList>
    </citation>
    <scope>NUCLEOTIDE SEQUENCE</scope>
    <source>
        <strain evidence="3">CBS 107.79</strain>
    </source>
</reference>
<protein>
    <submittedName>
        <fullName evidence="3">Uncharacterized protein</fullName>
    </submittedName>
</protein>
<gene>
    <name evidence="3" type="ORF">BU23DRAFT_600220</name>
</gene>
<keyword evidence="2" id="KW-0732">Signal</keyword>
<dbReference type="OrthoDB" id="3749155at2759"/>
<feature type="chain" id="PRO_5025608067" evidence="2">
    <location>
        <begin position="19"/>
        <end position="242"/>
    </location>
</feature>
<dbReference type="AlphaFoldDB" id="A0A6A5V5Z7"/>
<evidence type="ECO:0000256" key="2">
    <source>
        <dbReference type="SAM" id="SignalP"/>
    </source>
</evidence>
<feature type="signal peptide" evidence="2">
    <location>
        <begin position="1"/>
        <end position="18"/>
    </location>
</feature>
<name>A0A6A5V5Z7_9PLEO</name>
<evidence type="ECO:0000313" key="3">
    <source>
        <dbReference type="EMBL" id="KAF1971689.1"/>
    </source>
</evidence>
<feature type="compositionally biased region" description="Basic and acidic residues" evidence="1">
    <location>
        <begin position="230"/>
        <end position="242"/>
    </location>
</feature>
<accession>A0A6A5V5Z7</accession>
<sequence>MRFLHSLVELALVELAASHVIQLHTEDASNVIAIREEAVVAQAAAPAAAGDDHGEGWHPKTRQPHLFNLRANDRCDRWHKPFPETKKSQCPFDSYAIRLEKGPSTRGLVSKEPLQLYVDAVTGAVKYTKFGWLPPSAISTGWYHTGSNPIQIVDPSPSYLTWPSTYDITEGGKFAFCPLGSTGQYQVFVNNFKFDSQGVAKRRCKYYQLAALNANPWKQQGSSPSQGDGHGYDHDNDQDNSD</sequence>
<dbReference type="EMBL" id="ML976692">
    <property type="protein sequence ID" value="KAF1971689.1"/>
    <property type="molecule type" value="Genomic_DNA"/>
</dbReference>
<keyword evidence="4" id="KW-1185">Reference proteome</keyword>